<dbReference type="InterPro" id="IPR008984">
    <property type="entry name" value="SMAD_FHA_dom_sf"/>
</dbReference>
<dbReference type="InterPro" id="IPR029787">
    <property type="entry name" value="Nucleotide_cyclase"/>
</dbReference>
<dbReference type="OrthoDB" id="9806704at2"/>
<reference evidence="3 4" key="1">
    <citation type="journal article" name="Front. Microbiol.">
        <title>Sugar Metabolism of the First Thermophilic Planctomycete Thermogutta terrifontis: Comparative Genomic and Transcriptomic Approaches.</title>
        <authorList>
            <person name="Elcheninov A.G."/>
            <person name="Menzel P."/>
            <person name="Gudbergsdottir S.R."/>
            <person name="Slesarev A.I."/>
            <person name="Kadnikov V.V."/>
            <person name="Krogh A."/>
            <person name="Bonch-Osmolovskaya E.A."/>
            <person name="Peng X."/>
            <person name="Kublanov I.V."/>
        </authorList>
    </citation>
    <scope>NUCLEOTIDE SEQUENCE [LARGE SCALE GENOMIC DNA]</scope>
    <source>
        <strain evidence="3 4">R1</strain>
    </source>
</reference>
<keyword evidence="3" id="KW-0456">Lyase</keyword>
<keyword evidence="4" id="KW-1185">Reference proteome</keyword>
<dbReference type="Gene3D" id="2.60.200.20">
    <property type="match status" value="1"/>
</dbReference>
<dbReference type="SMART" id="SM00044">
    <property type="entry name" value="CYCc"/>
    <property type="match status" value="1"/>
</dbReference>
<dbReference type="InterPro" id="IPR001054">
    <property type="entry name" value="A/G_cyclase"/>
</dbReference>
<dbReference type="CDD" id="cd00060">
    <property type="entry name" value="FHA"/>
    <property type="match status" value="1"/>
</dbReference>
<dbReference type="AlphaFoldDB" id="A0A286RBH7"/>
<evidence type="ECO:0000313" key="3">
    <source>
        <dbReference type="EMBL" id="ASV73313.1"/>
    </source>
</evidence>
<dbReference type="EC" id="4.6.1.1" evidence="3"/>
<gene>
    <name evidence="3" type="ORF">THTE_0711</name>
</gene>
<dbReference type="KEGG" id="ttf:THTE_0711"/>
<evidence type="ECO:0000256" key="1">
    <source>
        <dbReference type="SAM" id="MobiDB-lite"/>
    </source>
</evidence>
<proteinExistence type="predicted"/>
<name>A0A286RBH7_9BACT</name>
<organism evidence="3 4">
    <name type="scientific">Thermogutta terrifontis</name>
    <dbReference type="NCBI Taxonomy" id="1331910"/>
    <lineage>
        <taxon>Bacteria</taxon>
        <taxon>Pseudomonadati</taxon>
        <taxon>Planctomycetota</taxon>
        <taxon>Planctomycetia</taxon>
        <taxon>Pirellulales</taxon>
        <taxon>Thermoguttaceae</taxon>
        <taxon>Thermogutta</taxon>
    </lineage>
</organism>
<feature type="domain" description="Guanylate cyclase" evidence="2">
    <location>
        <begin position="392"/>
        <end position="525"/>
    </location>
</feature>
<dbReference type="PANTHER" id="PTHR43081:SF20">
    <property type="entry name" value="TWO-COMPONENT RESPONSE REGULATOR"/>
    <property type="match status" value="1"/>
</dbReference>
<dbReference type="InterPro" id="IPR050697">
    <property type="entry name" value="Adenylyl/Guanylyl_Cyclase_3/4"/>
</dbReference>
<dbReference type="GO" id="GO:0035556">
    <property type="term" value="P:intracellular signal transduction"/>
    <property type="evidence" value="ECO:0007669"/>
    <property type="project" value="InterPro"/>
</dbReference>
<feature type="compositionally biased region" description="Basic and acidic residues" evidence="1">
    <location>
        <begin position="186"/>
        <end position="200"/>
    </location>
</feature>
<dbReference type="SUPFAM" id="SSF49879">
    <property type="entry name" value="SMAD/FHA domain"/>
    <property type="match status" value="1"/>
</dbReference>
<dbReference type="PANTHER" id="PTHR43081">
    <property type="entry name" value="ADENYLATE CYCLASE, TERMINAL-DIFFERENTIATION SPECIFIC-RELATED"/>
    <property type="match status" value="1"/>
</dbReference>
<dbReference type="Pfam" id="PF00211">
    <property type="entry name" value="Guanylate_cyc"/>
    <property type="match status" value="1"/>
</dbReference>
<evidence type="ECO:0000313" key="4">
    <source>
        <dbReference type="Proteomes" id="UP000215086"/>
    </source>
</evidence>
<protein>
    <submittedName>
        <fullName evidence="3">Adenylate cyclase</fullName>
        <ecNumber evidence="3">4.6.1.1</ecNumber>
    </submittedName>
</protein>
<evidence type="ECO:0000259" key="2">
    <source>
        <dbReference type="PROSITE" id="PS50125"/>
    </source>
</evidence>
<dbReference type="Proteomes" id="UP000215086">
    <property type="component" value="Chromosome"/>
</dbReference>
<feature type="region of interest" description="Disordered" evidence="1">
    <location>
        <begin position="186"/>
        <end position="209"/>
    </location>
</feature>
<dbReference type="GO" id="GO:0004016">
    <property type="term" value="F:adenylate cyclase activity"/>
    <property type="evidence" value="ECO:0007669"/>
    <property type="project" value="UniProtKB-EC"/>
</dbReference>
<dbReference type="GO" id="GO:0006171">
    <property type="term" value="P:cAMP biosynthetic process"/>
    <property type="evidence" value="ECO:0007669"/>
    <property type="project" value="TreeGrafter"/>
</dbReference>
<dbReference type="EMBL" id="CP018477">
    <property type="protein sequence ID" value="ASV73313.1"/>
    <property type="molecule type" value="Genomic_DNA"/>
</dbReference>
<dbReference type="SUPFAM" id="SSF55073">
    <property type="entry name" value="Nucleotide cyclase"/>
    <property type="match status" value="1"/>
</dbReference>
<sequence length="650" mass="72456">MLGGEEIYLIAQGEDPSDRWRKPLPLHTPVCLGRTTGAWSIPWDPHISRRHAEVIWDGNQLHVRRLPSGRNPLFFHGEERDSFEVKPGEHFVIGRTRFALSRQRVAVSSDHPTPTQQEAFAPHLLRQIVFRNPNTRMEVLSRLPRAISTASAEPATAARLVSLILAGMPNAEAVAVVAIESPASLRRPEDAGDAMEHPSDRPMALASKEPSSEATLALRVIHWDRRLLADGEFRPSRRLILEAWNNRQSVLHIWREKQRRLNLPGKAPGTRPSSVADTTAIQPKTYHPLYTMEENIDWAICTPIHTDVCNWVIYAAGTFHRELGASDTTPEDLREDVKFLELVGEMTGAILQLKSLERRQAVLGQFLPRPVLDRLTEEDPETLLSPQEVDVTVLFCDLRGFSQETERHAERLLPLLNRISAALSVMTRHILEQGGVIGDFQGDAAMGFWGWPIPQEDRALRACQAALAIRREFEQASQSPDGLLAGFQIGIGIASGRAVAGKIGTAEHAKVTVFGPPVNLASRLEGLTKLLHVPVLLDEATAQAVRTSGQKGTFRVRPLARLRPYGFDQAVLVHELLPPGEEYPLLTDEHLALCEAAVRYFLEGRWNEAFDLLHRLPASDRGADFLTSYITQHHRQPPPGWDGVIILSSK</sequence>
<accession>A0A286RBH7</accession>
<dbReference type="CDD" id="cd07302">
    <property type="entry name" value="CHD"/>
    <property type="match status" value="1"/>
</dbReference>
<dbReference type="Gene3D" id="3.30.70.1230">
    <property type="entry name" value="Nucleotide cyclase"/>
    <property type="match status" value="1"/>
</dbReference>
<dbReference type="RefSeq" id="WP_095413960.1">
    <property type="nucleotide sequence ID" value="NZ_CP018477.1"/>
</dbReference>
<dbReference type="PROSITE" id="PS50125">
    <property type="entry name" value="GUANYLATE_CYCLASE_2"/>
    <property type="match status" value="1"/>
</dbReference>